<dbReference type="EMBL" id="CP096115">
    <property type="protein sequence ID" value="UUX92042.1"/>
    <property type="molecule type" value="Genomic_DNA"/>
</dbReference>
<dbReference type="Gene3D" id="3.40.640.10">
    <property type="entry name" value="Type I PLP-dependent aspartate aminotransferase-like (Major domain)"/>
    <property type="match status" value="1"/>
</dbReference>
<dbReference type="InterPro" id="IPR015424">
    <property type="entry name" value="PyrdxlP-dep_Trfase"/>
</dbReference>
<evidence type="ECO:0000256" key="4">
    <source>
        <dbReference type="HAMAP-Rule" id="MF_01675"/>
    </source>
</evidence>
<gene>
    <name evidence="6" type="primary">pscS</name>
    <name evidence="6" type="ORF">L6E24_11860</name>
</gene>
<comment type="function">
    <text evidence="4">Converts O-phospho-L-seryl-tRNA(Cys) (Sep-tRNA(Cys)) to L-cysteinyl-tRNA(Cys) (Cys-tRNA(Cys)).</text>
</comment>
<dbReference type="Pfam" id="PF00266">
    <property type="entry name" value="Aminotran_5"/>
    <property type="match status" value="1"/>
</dbReference>
<dbReference type="PANTHER" id="PTHR43586">
    <property type="entry name" value="CYSTEINE DESULFURASE"/>
    <property type="match status" value="1"/>
</dbReference>
<dbReference type="InterPro" id="IPR015422">
    <property type="entry name" value="PyrdxlP-dep_Trfase_small"/>
</dbReference>
<feature type="binding site" evidence="4">
    <location>
        <begin position="213"/>
        <end position="215"/>
    </location>
    <ligand>
        <name>pyridoxal 5'-phosphate</name>
        <dbReference type="ChEBI" id="CHEBI:597326"/>
    </ligand>
</feature>
<reference evidence="6" key="1">
    <citation type="submission" date="2022-04" db="EMBL/GenBank/DDBJ databases">
        <title>Complete genome of Methanoplanus endosymbiosus DSM 3599.</title>
        <authorList>
            <person name="Chen S.-C."/>
            <person name="You Y.-T."/>
            <person name="Zhou Y.-Z."/>
            <person name="Lai M.-C."/>
        </authorList>
    </citation>
    <scope>NUCLEOTIDE SEQUENCE</scope>
    <source>
        <strain evidence="6">DSM 3599</strain>
    </source>
</reference>
<dbReference type="InterPro" id="IPR015421">
    <property type="entry name" value="PyrdxlP-dep_Trfase_major"/>
</dbReference>
<dbReference type="NCBIfam" id="NF006810">
    <property type="entry name" value="PRK09331.1"/>
    <property type="match status" value="1"/>
</dbReference>
<comment type="similarity">
    <text evidence="4">Belongs to the SepCysS family.</text>
</comment>
<feature type="modified residue" description="N6-(pyridoxal phosphate)lysine" evidence="4">
    <location>
        <position position="216"/>
    </location>
</feature>
<name>A0A9E7PMH5_9EURY</name>
<dbReference type="InterPro" id="IPR000192">
    <property type="entry name" value="Aminotrans_V_dom"/>
</dbReference>
<evidence type="ECO:0000256" key="3">
    <source>
        <dbReference type="ARBA" id="ARBA00022917"/>
    </source>
</evidence>
<dbReference type="Proteomes" id="UP001060368">
    <property type="component" value="Chromosome"/>
</dbReference>
<dbReference type="GO" id="GO:0006412">
    <property type="term" value="P:translation"/>
    <property type="evidence" value="ECO:0007669"/>
    <property type="project" value="UniProtKB-KW"/>
</dbReference>
<feature type="domain" description="Aminotransferase class V" evidence="5">
    <location>
        <begin position="64"/>
        <end position="237"/>
    </location>
</feature>
<keyword evidence="3 4" id="KW-0648">Protein biosynthesis</keyword>
<dbReference type="AlphaFoldDB" id="A0A9E7PMH5"/>
<comment type="subunit">
    <text evidence="4">Homodimer. Interacts with SepRS.</text>
</comment>
<keyword evidence="2 4" id="KW-0663">Pyridoxal phosphate</keyword>
<evidence type="ECO:0000313" key="6">
    <source>
        <dbReference type="EMBL" id="UUX92042.1"/>
    </source>
</evidence>
<protein>
    <recommendedName>
        <fullName evidence="4">O-phospho-L-seryl-tRNA:Cys-tRNA synthase</fullName>
        <ecNumber evidence="4">2.5.1.73</ecNumber>
    </recommendedName>
    <alternativeName>
        <fullName evidence="4">Sep-tRNA:Cys-tRNA synthase</fullName>
        <shortName evidence="4">SepCysS</shortName>
    </alternativeName>
</protein>
<keyword evidence="1 4" id="KW-0808">Transferase</keyword>
<dbReference type="GO" id="GO:0043766">
    <property type="term" value="F:Sep-tRNA:Cys-tRNA synthase activity"/>
    <property type="evidence" value="ECO:0007669"/>
    <property type="project" value="UniProtKB-UniRule"/>
</dbReference>
<comment type="catalytic activity">
    <reaction evidence="4">
        <text>O-phospho-L-seryl-tRNA(Cys) + hydrogen sulfide + H(+) = L-cysteinyl-tRNA(Cys) + phosphate</text>
        <dbReference type="Rhea" id="RHEA:25686"/>
        <dbReference type="Rhea" id="RHEA-COMP:9679"/>
        <dbReference type="Rhea" id="RHEA-COMP:9719"/>
        <dbReference type="ChEBI" id="CHEBI:15378"/>
        <dbReference type="ChEBI" id="CHEBI:29919"/>
        <dbReference type="ChEBI" id="CHEBI:43474"/>
        <dbReference type="ChEBI" id="CHEBI:78517"/>
        <dbReference type="ChEBI" id="CHEBI:78551"/>
        <dbReference type="EC" id="2.5.1.73"/>
    </reaction>
</comment>
<organism evidence="6 7">
    <name type="scientific">Methanoplanus endosymbiosus</name>
    <dbReference type="NCBI Taxonomy" id="33865"/>
    <lineage>
        <taxon>Archaea</taxon>
        <taxon>Methanobacteriati</taxon>
        <taxon>Methanobacteriota</taxon>
        <taxon>Stenosarchaea group</taxon>
        <taxon>Methanomicrobia</taxon>
        <taxon>Methanomicrobiales</taxon>
        <taxon>Methanomicrobiaceae</taxon>
        <taxon>Methanoplanus</taxon>
    </lineage>
</organism>
<feature type="binding site" evidence="4">
    <location>
        <begin position="85"/>
        <end position="86"/>
    </location>
    <ligand>
        <name>pyridoxal 5'-phosphate</name>
        <dbReference type="ChEBI" id="CHEBI:597326"/>
    </ligand>
</feature>
<comment type="cofactor">
    <cofactor evidence="4">
        <name>pyridoxal 5'-phosphate</name>
        <dbReference type="ChEBI" id="CHEBI:597326"/>
    </cofactor>
</comment>
<proteinExistence type="inferred from homology"/>
<dbReference type="NCBIfam" id="TIGR02539">
    <property type="entry name" value="SepCysS"/>
    <property type="match status" value="1"/>
</dbReference>
<dbReference type="PANTHER" id="PTHR43586:SF3">
    <property type="entry name" value="O-PHOSPHO-L-SERYL-TRNA:CYS-TRNA SYNTHASE"/>
    <property type="match status" value="1"/>
</dbReference>
<sequence length="392" mass="43237">MKCTGNIDTREVEELYINIDPIQAGGRLTNEAQKAVIAYSDGYSVCDNCLKPFRLDYIRKPPIAEFHEDCAKWLNMDQLRVVPGARRGFQAVANSLVQKGDPVILTALSHYTEFVSVEQSGGIPCEIPADENNHITGENAAEKIEEVIAKFGKTPPLLYLEHVDYQYGNIHDIKGVVKAAHQYDIPVLLNGAYSVGIMPVDGKELGVDFIVGSGHKSMAAPAPSGVLAANEEYADVVFRTITAKGDVTGRTFGIKEVEMMGCTLMGVTVMGLIASFPEVKKRVLEWDREIEQSRIITDALLSIEGTVCQSDSPREHTLTRINTIESFDKVAKTHKKRGYFLSSDLKKRGITGVIPGSTRVWKYNTYGLTRKQADHVALSFRKIAEENDLSVA</sequence>
<dbReference type="InterPro" id="IPR013375">
    <property type="entry name" value="Sep_Cys-tRNA_synth_arc"/>
</dbReference>
<accession>A0A9E7PMH5</accession>
<dbReference type="Gene3D" id="3.90.1150.10">
    <property type="entry name" value="Aspartate Aminotransferase, domain 1"/>
    <property type="match status" value="1"/>
</dbReference>
<dbReference type="EC" id="2.5.1.73" evidence="4"/>
<evidence type="ECO:0000256" key="2">
    <source>
        <dbReference type="ARBA" id="ARBA00022898"/>
    </source>
</evidence>
<evidence type="ECO:0000259" key="5">
    <source>
        <dbReference type="Pfam" id="PF00266"/>
    </source>
</evidence>
<dbReference type="HAMAP" id="MF_01675">
    <property type="entry name" value="Sep_Cys_tRNA_synth"/>
    <property type="match status" value="1"/>
</dbReference>
<evidence type="ECO:0000256" key="1">
    <source>
        <dbReference type="ARBA" id="ARBA00022679"/>
    </source>
</evidence>
<dbReference type="RefSeq" id="WP_257742192.1">
    <property type="nucleotide sequence ID" value="NZ_CP096115.1"/>
</dbReference>
<dbReference type="KEGG" id="mend:L6E24_11860"/>
<dbReference type="GeneID" id="74308407"/>
<evidence type="ECO:0000313" key="7">
    <source>
        <dbReference type="Proteomes" id="UP001060368"/>
    </source>
</evidence>
<dbReference type="SUPFAM" id="SSF53383">
    <property type="entry name" value="PLP-dependent transferases"/>
    <property type="match status" value="1"/>
</dbReference>
<keyword evidence="7" id="KW-1185">Reference proteome</keyword>
<feature type="binding site" evidence="4">
    <location>
        <position position="190"/>
    </location>
    <ligand>
        <name>pyridoxal 5'-phosphate</name>
        <dbReference type="ChEBI" id="CHEBI:597326"/>
    </ligand>
</feature>